<dbReference type="InterPro" id="IPR028043">
    <property type="entry name" value="PAAT-like"/>
</dbReference>
<keyword evidence="3" id="KW-1185">Reference proteome</keyword>
<feature type="compositionally biased region" description="Low complexity" evidence="1">
    <location>
        <begin position="95"/>
        <end position="111"/>
    </location>
</feature>
<dbReference type="PANTHER" id="PTHR14787">
    <property type="entry name" value="C10ORF188 FAMILY MEMBER"/>
    <property type="match status" value="1"/>
</dbReference>
<protein>
    <submittedName>
        <fullName evidence="2">Uncharacterized protein</fullName>
    </submittedName>
</protein>
<organism evidence="2 3">
    <name type="scientific">Anguilla anguilla</name>
    <name type="common">European freshwater eel</name>
    <name type="synonym">Muraena anguilla</name>
    <dbReference type="NCBI Taxonomy" id="7936"/>
    <lineage>
        <taxon>Eukaryota</taxon>
        <taxon>Metazoa</taxon>
        <taxon>Chordata</taxon>
        <taxon>Craniata</taxon>
        <taxon>Vertebrata</taxon>
        <taxon>Euteleostomi</taxon>
        <taxon>Actinopterygii</taxon>
        <taxon>Neopterygii</taxon>
        <taxon>Teleostei</taxon>
        <taxon>Anguilliformes</taxon>
        <taxon>Anguillidae</taxon>
        <taxon>Anguilla</taxon>
    </lineage>
</organism>
<dbReference type="Proteomes" id="UP001044222">
    <property type="component" value="Unassembled WGS sequence"/>
</dbReference>
<reference evidence="2" key="1">
    <citation type="submission" date="2021-01" db="EMBL/GenBank/DDBJ databases">
        <title>A chromosome-scale assembly of European eel, Anguilla anguilla.</title>
        <authorList>
            <person name="Henkel C."/>
            <person name="Jong-Raadsen S.A."/>
            <person name="Dufour S."/>
            <person name="Weltzien F.-A."/>
            <person name="Palstra A.P."/>
            <person name="Pelster B."/>
            <person name="Spaink H.P."/>
            <person name="Van Den Thillart G.E."/>
            <person name="Jansen H."/>
            <person name="Zahm M."/>
            <person name="Klopp C."/>
            <person name="Cedric C."/>
            <person name="Louis A."/>
            <person name="Berthelot C."/>
            <person name="Parey E."/>
            <person name="Roest Crollius H."/>
            <person name="Montfort J."/>
            <person name="Robinson-Rechavi M."/>
            <person name="Bucao C."/>
            <person name="Bouchez O."/>
            <person name="Gislard M."/>
            <person name="Lluch J."/>
            <person name="Milhes M."/>
            <person name="Lampietro C."/>
            <person name="Lopez Roques C."/>
            <person name="Donnadieu C."/>
            <person name="Braasch I."/>
            <person name="Desvignes T."/>
            <person name="Postlethwait J."/>
            <person name="Bobe J."/>
            <person name="Guiguen Y."/>
            <person name="Dirks R."/>
        </authorList>
    </citation>
    <scope>NUCLEOTIDE SEQUENCE</scope>
    <source>
        <strain evidence="2">Tag_6206</strain>
        <tissue evidence="2">Liver</tissue>
    </source>
</reference>
<feature type="region of interest" description="Disordered" evidence="1">
    <location>
        <begin position="89"/>
        <end position="131"/>
    </location>
</feature>
<comment type="caution">
    <text evidence="2">The sequence shown here is derived from an EMBL/GenBank/DDBJ whole genome shotgun (WGS) entry which is preliminary data.</text>
</comment>
<dbReference type="PANTHER" id="PTHR14787:SF1">
    <property type="entry name" value="ATPASE PAAT"/>
    <property type="match status" value="1"/>
</dbReference>
<dbReference type="AlphaFoldDB" id="A0A9D3MYI0"/>
<dbReference type="EMBL" id="JAFIRN010000002">
    <property type="protein sequence ID" value="KAG5855368.1"/>
    <property type="molecule type" value="Genomic_DNA"/>
</dbReference>
<name>A0A9D3MYI0_ANGAN</name>
<accession>A0A9D3MYI0</accession>
<sequence length="131" mass="14907">MDAVSSLLNGRPGRRPVGFGPDLLPVLQGVCGQVTQLRIEDSSSATAATGEERSCCRSLEQRVERRMEEMEERLKRHIDRRLEALEQRLERASWRAAPGTRPRASRAPARPDWNARPRPPERRRLTGSRRA</sequence>
<feature type="compositionally biased region" description="Basic and acidic residues" evidence="1">
    <location>
        <begin position="113"/>
        <end position="124"/>
    </location>
</feature>
<gene>
    <name evidence="2" type="ORF">ANANG_G00048350</name>
</gene>
<evidence type="ECO:0000313" key="2">
    <source>
        <dbReference type="EMBL" id="KAG5855368.1"/>
    </source>
</evidence>
<evidence type="ECO:0000313" key="3">
    <source>
        <dbReference type="Proteomes" id="UP001044222"/>
    </source>
</evidence>
<proteinExistence type="predicted"/>
<evidence type="ECO:0000256" key="1">
    <source>
        <dbReference type="SAM" id="MobiDB-lite"/>
    </source>
</evidence>